<name>A0AAN9QJG6_CANGL</name>
<protein>
    <submittedName>
        <fullName evidence="1">Uncharacterized protein</fullName>
    </submittedName>
</protein>
<dbReference type="EMBL" id="JAYMYQ010000004">
    <property type="protein sequence ID" value="KAK7339875.1"/>
    <property type="molecule type" value="Genomic_DNA"/>
</dbReference>
<evidence type="ECO:0000313" key="1">
    <source>
        <dbReference type="EMBL" id="KAK7339875.1"/>
    </source>
</evidence>
<organism evidence="1 2">
    <name type="scientific">Canavalia gladiata</name>
    <name type="common">Sword bean</name>
    <name type="synonym">Dolichos gladiatus</name>
    <dbReference type="NCBI Taxonomy" id="3824"/>
    <lineage>
        <taxon>Eukaryota</taxon>
        <taxon>Viridiplantae</taxon>
        <taxon>Streptophyta</taxon>
        <taxon>Embryophyta</taxon>
        <taxon>Tracheophyta</taxon>
        <taxon>Spermatophyta</taxon>
        <taxon>Magnoliopsida</taxon>
        <taxon>eudicotyledons</taxon>
        <taxon>Gunneridae</taxon>
        <taxon>Pentapetalae</taxon>
        <taxon>rosids</taxon>
        <taxon>fabids</taxon>
        <taxon>Fabales</taxon>
        <taxon>Fabaceae</taxon>
        <taxon>Papilionoideae</taxon>
        <taxon>50 kb inversion clade</taxon>
        <taxon>NPAAA clade</taxon>
        <taxon>indigoferoid/millettioid clade</taxon>
        <taxon>Phaseoleae</taxon>
        <taxon>Canavalia</taxon>
    </lineage>
</organism>
<gene>
    <name evidence="1" type="ORF">VNO77_20561</name>
</gene>
<dbReference type="Proteomes" id="UP001367508">
    <property type="component" value="Unassembled WGS sequence"/>
</dbReference>
<keyword evidence="2" id="KW-1185">Reference proteome</keyword>
<comment type="caution">
    <text evidence="1">The sequence shown here is derived from an EMBL/GenBank/DDBJ whole genome shotgun (WGS) entry which is preliminary data.</text>
</comment>
<proteinExistence type="predicted"/>
<accession>A0AAN9QJG6</accession>
<dbReference type="AlphaFoldDB" id="A0AAN9QJG6"/>
<sequence length="134" mass="15359">MEERECIYPWILVEEYYSPLERVSILQIKKSSLLELDGFCSGFYFYIEHNLCFSYVWSCHKFSLLTQDKQQENTSMMGCARPCPSLFDHAANLSSLKYGHTLPFTTISKSDLTFSVARSSMGVLCILSIDILSL</sequence>
<reference evidence="1 2" key="1">
    <citation type="submission" date="2024-01" db="EMBL/GenBank/DDBJ databases">
        <title>The genomes of 5 underutilized Papilionoideae crops provide insights into root nodulation and disease resistanc.</title>
        <authorList>
            <person name="Jiang F."/>
        </authorList>
    </citation>
    <scope>NUCLEOTIDE SEQUENCE [LARGE SCALE GENOMIC DNA]</scope>
    <source>
        <strain evidence="1">LVBAO_FW01</strain>
        <tissue evidence="1">Leaves</tissue>
    </source>
</reference>
<evidence type="ECO:0000313" key="2">
    <source>
        <dbReference type="Proteomes" id="UP001367508"/>
    </source>
</evidence>